<gene>
    <name evidence="11" type="ORF">Cni_G13489</name>
</gene>
<evidence type="ECO:0000256" key="6">
    <source>
        <dbReference type="ARBA" id="ARBA00023163"/>
    </source>
</evidence>
<evidence type="ECO:0000256" key="8">
    <source>
        <dbReference type="PROSITE-ProRule" id="PRU00042"/>
    </source>
</evidence>
<feature type="compositionally biased region" description="Polar residues" evidence="9">
    <location>
        <begin position="12"/>
        <end position="21"/>
    </location>
</feature>
<keyword evidence="7" id="KW-0539">Nucleus</keyword>
<comment type="subcellular location">
    <subcellularLocation>
        <location evidence="1">Nucleus</location>
    </subcellularLocation>
</comment>
<dbReference type="SUPFAM" id="SSF57667">
    <property type="entry name" value="beta-beta-alpha zinc fingers"/>
    <property type="match status" value="1"/>
</dbReference>
<dbReference type="PANTHER" id="PTHR45801:SF111">
    <property type="entry name" value="C2H2 AND C2HC ZINC FINGERS SUPERFAMILY PROTEIN"/>
    <property type="match status" value="1"/>
</dbReference>
<keyword evidence="5" id="KW-0805">Transcription regulation</keyword>
<dbReference type="PROSITE" id="PS00028">
    <property type="entry name" value="ZINC_FINGER_C2H2_1"/>
    <property type="match status" value="1"/>
</dbReference>
<evidence type="ECO:0000256" key="1">
    <source>
        <dbReference type="ARBA" id="ARBA00004123"/>
    </source>
</evidence>
<keyword evidence="3 8" id="KW-0863">Zinc-finger</keyword>
<dbReference type="InterPro" id="IPR036236">
    <property type="entry name" value="Znf_C2H2_sf"/>
</dbReference>
<evidence type="ECO:0000256" key="9">
    <source>
        <dbReference type="SAM" id="MobiDB-lite"/>
    </source>
</evidence>
<evidence type="ECO:0000313" key="12">
    <source>
        <dbReference type="Proteomes" id="UP001327560"/>
    </source>
</evidence>
<feature type="domain" description="C2H2-type" evidence="10">
    <location>
        <begin position="26"/>
        <end position="53"/>
    </location>
</feature>
<protein>
    <recommendedName>
        <fullName evidence="10">C2H2-type domain-containing protein</fullName>
    </recommendedName>
</protein>
<name>A0AAQ3KAB8_9LILI</name>
<evidence type="ECO:0000256" key="4">
    <source>
        <dbReference type="ARBA" id="ARBA00022833"/>
    </source>
</evidence>
<evidence type="ECO:0000259" key="10">
    <source>
        <dbReference type="PROSITE" id="PS50157"/>
    </source>
</evidence>
<keyword evidence="12" id="KW-1185">Reference proteome</keyword>
<evidence type="ECO:0000256" key="5">
    <source>
        <dbReference type="ARBA" id="ARBA00023015"/>
    </source>
</evidence>
<dbReference type="PANTHER" id="PTHR45801">
    <property type="entry name" value="OS07G0101800 PROTEIN"/>
    <property type="match status" value="1"/>
</dbReference>
<keyword evidence="2" id="KW-0479">Metal-binding</keyword>
<dbReference type="PROSITE" id="PS50157">
    <property type="entry name" value="ZINC_FINGER_C2H2_2"/>
    <property type="match status" value="1"/>
</dbReference>
<evidence type="ECO:0000313" key="11">
    <source>
        <dbReference type="EMBL" id="WOL04767.1"/>
    </source>
</evidence>
<dbReference type="InterPro" id="IPR013087">
    <property type="entry name" value="Znf_C2H2_type"/>
</dbReference>
<dbReference type="EMBL" id="CP136893">
    <property type="protein sequence ID" value="WOL04767.1"/>
    <property type="molecule type" value="Genomic_DNA"/>
</dbReference>
<dbReference type="Proteomes" id="UP001327560">
    <property type="component" value="Chromosome 4"/>
</dbReference>
<accession>A0AAQ3KAB8</accession>
<proteinExistence type="predicted"/>
<keyword evidence="4" id="KW-0862">Zinc</keyword>
<dbReference type="AlphaFoldDB" id="A0AAQ3KAB8"/>
<evidence type="ECO:0000256" key="3">
    <source>
        <dbReference type="ARBA" id="ARBA00022771"/>
    </source>
</evidence>
<evidence type="ECO:0000256" key="7">
    <source>
        <dbReference type="ARBA" id="ARBA00023242"/>
    </source>
</evidence>
<sequence length="175" mass="19418">METEAARPISNHGASSGNRSTCARSFDCTFCKRGFSNAQALGGHMNMHRKDKAKLKQPSWGCQFPFDVSENNAAGAVISYSSPVVVNTKRPRQVYGSQAESSVCIPVSWPCRISAEEELPLFGERASWGGDEEEIKMGHGEEEAELDLELRLGRSEIYLRSEDRNQEASLMRKIC</sequence>
<evidence type="ECO:0000256" key="2">
    <source>
        <dbReference type="ARBA" id="ARBA00022723"/>
    </source>
</evidence>
<dbReference type="Gene3D" id="3.30.160.60">
    <property type="entry name" value="Classic Zinc Finger"/>
    <property type="match status" value="1"/>
</dbReference>
<dbReference type="InterPro" id="IPR052426">
    <property type="entry name" value="Plant_dev_regulator"/>
</dbReference>
<keyword evidence="6" id="KW-0804">Transcription</keyword>
<feature type="region of interest" description="Disordered" evidence="9">
    <location>
        <begin position="1"/>
        <end position="21"/>
    </location>
</feature>
<organism evidence="11 12">
    <name type="scientific">Canna indica</name>
    <name type="common">Indian-shot</name>
    <dbReference type="NCBI Taxonomy" id="4628"/>
    <lineage>
        <taxon>Eukaryota</taxon>
        <taxon>Viridiplantae</taxon>
        <taxon>Streptophyta</taxon>
        <taxon>Embryophyta</taxon>
        <taxon>Tracheophyta</taxon>
        <taxon>Spermatophyta</taxon>
        <taxon>Magnoliopsida</taxon>
        <taxon>Liliopsida</taxon>
        <taxon>Zingiberales</taxon>
        <taxon>Cannaceae</taxon>
        <taxon>Canna</taxon>
    </lineage>
</organism>
<dbReference type="GO" id="GO:0008270">
    <property type="term" value="F:zinc ion binding"/>
    <property type="evidence" value="ECO:0007669"/>
    <property type="project" value="UniProtKB-KW"/>
</dbReference>
<dbReference type="GO" id="GO:0005634">
    <property type="term" value="C:nucleus"/>
    <property type="evidence" value="ECO:0007669"/>
    <property type="project" value="UniProtKB-SubCell"/>
</dbReference>
<reference evidence="11 12" key="1">
    <citation type="submission" date="2023-10" db="EMBL/GenBank/DDBJ databases">
        <title>Chromosome-scale genome assembly provides insights into flower coloration mechanisms of Canna indica.</title>
        <authorList>
            <person name="Li C."/>
        </authorList>
    </citation>
    <scope>NUCLEOTIDE SEQUENCE [LARGE SCALE GENOMIC DNA]</scope>
    <source>
        <tissue evidence="11">Flower</tissue>
    </source>
</reference>